<dbReference type="RefSeq" id="WP_075735349.1">
    <property type="nucleotide sequence ID" value="NZ_CP009249.1"/>
</dbReference>
<dbReference type="InterPro" id="IPR045857">
    <property type="entry name" value="O16G_dom_2"/>
</dbReference>
<evidence type="ECO:0000313" key="3">
    <source>
        <dbReference type="Proteomes" id="UP000185491"/>
    </source>
</evidence>
<dbReference type="Gene3D" id="3.90.400.10">
    <property type="entry name" value="Oligo-1,6-glucosidase, Domain 2"/>
    <property type="match status" value="1"/>
</dbReference>
<dbReference type="EMBL" id="CP009249">
    <property type="protein sequence ID" value="APT93126.1"/>
    <property type="molecule type" value="Genomic_DNA"/>
</dbReference>
<accession>A0A1L7D4L6</accession>
<dbReference type="STRING" id="161895.CPHO_09755"/>
<dbReference type="Gene3D" id="3.20.20.80">
    <property type="entry name" value="Glycosidases"/>
    <property type="match status" value="1"/>
</dbReference>
<protein>
    <submittedName>
        <fullName evidence="2">Trehalose synthase</fullName>
    </submittedName>
</protein>
<dbReference type="SMART" id="SM00642">
    <property type="entry name" value="Aamy"/>
    <property type="match status" value="1"/>
</dbReference>
<dbReference type="InterPro" id="IPR017853">
    <property type="entry name" value="GH"/>
</dbReference>
<dbReference type="Pfam" id="PF00128">
    <property type="entry name" value="Alpha-amylase"/>
    <property type="match status" value="2"/>
</dbReference>
<sequence length="491" mass="55441">MNTIFYQALIHAFKDSNGDGVGDIPGLISKLDYLQWLGVDCVWVPPFYASPMRDDGYDIADYYAINPAYGTMEDVEQLIAELHSRGMKIMTDLALNHTSVDHPWFQASRQDPQGPYGDFYVWGDDPQRYPEIRVIFTDTEDSNWAFDETRGQYYFHRFYSHQPDLNYDNPAVQEEILSVVRFWLSKGVDVLRLDAVPYLFERDGQGGESLPETFAFIRRIRALVDAEFPGAKLLAEANQPADKTTKYFDAGMHMCFNFPLMPKLYEALATSSATPVYEVMDELGDIPVGAWANFLRNHDELTLEMVTPAERQLMYETYLPDQQSKAHTGIARRLMPLMGGDRRKVELLFALLLALPGQPFIYYGDEIGMEDLPELPDRYAVRTPMLWEDGPGHGFSDAPSPHLPFASGHSVAAQQEDPTSLLNTVRGLITQRRQHPDLATASYEAVEAGVDEVLAFQRGGLLCLFNFSEETIDLGPVELGPFGYAWVPVES</sequence>
<dbReference type="KEGG" id="cpho:CPHO_09755"/>
<dbReference type="SUPFAM" id="SSF51445">
    <property type="entry name" value="(Trans)glycosidases"/>
    <property type="match status" value="1"/>
</dbReference>
<evidence type="ECO:0000259" key="1">
    <source>
        <dbReference type="SMART" id="SM00642"/>
    </source>
</evidence>
<dbReference type="PANTHER" id="PTHR10357">
    <property type="entry name" value="ALPHA-AMYLASE FAMILY MEMBER"/>
    <property type="match status" value="1"/>
</dbReference>
<organism evidence="2 3">
    <name type="scientific">Corynebacterium phocae</name>
    <dbReference type="NCBI Taxonomy" id="161895"/>
    <lineage>
        <taxon>Bacteria</taxon>
        <taxon>Bacillati</taxon>
        <taxon>Actinomycetota</taxon>
        <taxon>Actinomycetes</taxon>
        <taxon>Mycobacteriales</taxon>
        <taxon>Corynebacteriaceae</taxon>
        <taxon>Corynebacterium</taxon>
    </lineage>
</organism>
<dbReference type="OrthoDB" id="9043248at2"/>
<evidence type="ECO:0000313" key="2">
    <source>
        <dbReference type="EMBL" id="APT93126.1"/>
    </source>
</evidence>
<feature type="domain" description="Glycosyl hydrolase family 13 catalytic" evidence="1">
    <location>
        <begin position="7"/>
        <end position="432"/>
    </location>
</feature>
<name>A0A1L7D4L6_9CORY</name>
<dbReference type="GO" id="GO:0016853">
    <property type="term" value="F:isomerase activity"/>
    <property type="evidence" value="ECO:0007669"/>
    <property type="project" value="UniProtKB-KW"/>
</dbReference>
<gene>
    <name evidence="2" type="ORF">CPHO_09755</name>
</gene>
<dbReference type="CDD" id="cd11334">
    <property type="entry name" value="AmyAc_TreS"/>
    <property type="match status" value="1"/>
</dbReference>
<keyword evidence="3" id="KW-1185">Reference proteome</keyword>
<proteinExistence type="predicted"/>
<dbReference type="Proteomes" id="UP000185491">
    <property type="component" value="Chromosome"/>
</dbReference>
<dbReference type="GO" id="GO:0016798">
    <property type="term" value="F:hydrolase activity, acting on glycosyl bonds"/>
    <property type="evidence" value="ECO:0007669"/>
    <property type="project" value="UniProtKB-KW"/>
</dbReference>
<dbReference type="AlphaFoldDB" id="A0A1L7D4L6"/>
<dbReference type="InterPro" id="IPR006047">
    <property type="entry name" value="GH13_cat_dom"/>
</dbReference>
<dbReference type="GO" id="GO:0005975">
    <property type="term" value="P:carbohydrate metabolic process"/>
    <property type="evidence" value="ECO:0007669"/>
    <property type="project" value="InterPro"/>
</dbReference>
<reference evidence="2 3" key="1">
    <citation type="submission" date="2014-08" db="EMBL/GenBank/DDBJ databases">
        <title>Complete genome sequence of Corynebacterium phocae M408/89/1(T)(=DSM 44612(T)), isolated from the common seal (Phoca vitulina).</title>
        <authorList>
            <person name="Ruckert C."/>
            <person name="Albersmeier A."/>
            <person name="Winkler A."/>
            <person name="Kalinowski J."/>
        </authorList>
    </citation>
    <scope>NUCLEOTIDE SEQUENCE [LARGE SCALE GENOMIC DNA]</scope>
    <source>
        <strain evidence="2 3">M408/89/1</strain>
    </source>
</reference>
<dbReference type="PANTHER" id="PTHR10357:SF219">
    <property type="entry name" value="MALTOSE ALPHA-D-GLUCOSYLTRANSFERASE"/>
    <property type="match status" value="1"/>
</dbReference>